<gene>
    <name evidence="2" type="ORF">GCM10025781_09650</name>
</gene>
<dbReference type="EMBL" id="BAABLN010000009">
    <property type="protein sequence ID" value="GAA4694180.1"/>
    <property type="molecule type" value="Genomic_DNA"/>
</dbReference>
<sequence>MASLNREGLIERWAEDYSLAKGNSRVESFLDPRGLKHAAEVLARDGRAVLTGVHGGLAYLNDGQTPVVSGKQIAAYCDAPQRIAREIGLYPVDKSQANVVLIVPKDRELLRCTRYSERANGWVAPLGQVLVDLRSLPGREADLADQIMSSLSEQGPDPDSGWTVWAEKKDARTG</sequence>
<accession>A0ABP8WRE6</accession>
<reference evidence="3" key="1">
    <citation type="journal article" date="2019" name="Int. J. Syst. Evol. Microbiol.">
        <title>The Global Catalogue of Microorganisms (GCM) 10K type strain sequencing project: providing services to taxonomists for standard genome sequencing and annotation.</title>
        <authorList>
            <consortium name="The Broad Institute Genomics Platform"/>
            <consortium name="The Broad Institute Genome Sequencing Center for Infectious Disease"/>
            <person name="Wu L."/>
            <person name="Ma J."/>
        </authorList>
    </citation>
    <scope>NUCLEOTIDE SEQUENCE [LARGE SCALE GENOMIC DNA]</scope>
    <source>
        <strain evidence="3">JCM 18958</strain>
    </source>
</reference>
<proteinExistence type="predicted"/>
<evidence type="ECO:0000256" key="1">
    <source>
        <dbReference type="SAM" id="MobiDB-lite"/>
    </source>
</evidence>
<organism evidence="2 3">
    <name type="scientific">Kocuria gwangalliensis</name>
    <dbReference type="NCBI Taxonomy" id="501592"/>
    <lineage>
        <taxon>Bacteria</taxon>
        <taxon>Bacillati</taxon>
        <taxon>Actinomycetota</taxon>
        <taxon>Actinomycetes</taxon>
        <taxon>Micrococcales</taxon>
        <taxon>Micrococcaceae</taxon>
        <taxon>Kocuria</taxon>
    </lineage>
</organism>
<name>A0ABP8WRE6_9MICC</name>
<evidence type="ECO:0000313" key="3">
    <source>
        <dbReference type="Proteomes" id="UP001501446"/>
    </source>
</evidence>
<protein>
    <submittedName>
        <fullName evidence="2">Uncharacterized protein</fullName>
    </submittedName>
</protein>
<dbReference type="RefSeq" id="WP_303383450.1">
    <property type="nucleotide sequence ID" value="NZ_BAABLN010000009.1"/>
</dbReference>
<comment type="caution">
    <text evidence="2">The sequence shown here is derived from an EMBL/GenBank/DDBJ whole genome shotgun (WGS) entry which is preliminary data.</text>
</comment>
<evidence type="ECO:0000313" key="2">
    <source>
        <dbReference type="EMBL" id="GAA4694180.1"/>
    </source>
</evidence>
<keyword evidence="3" id="KW-1185">Reference proteome</keyword>
<dbReference type="Proteomes" id="UP001501446">
    <property type="component" value="Unassembled WGS sequence"/>
</dbReference>
<feature type="region of interest" description="Disordered" evidence="1">
    <location>
        <begin position="149"/>
        <end position="174"/>
    </location>
</feature>